<keyword evidence="1" id="KW-0812">Transmembrane</keyword>
<protein>
    <submittedName>
        <fullName evidence="2">Uncharacterized protein</fullName>
    </submittedName>
</protein>
<sequence>MESEIGNKSENGNNDRKPKTLMEAGEEVRGSARIQFVRFVYGLLAASYLACVILQVFFAGLGVLVDAGDLQLHRVFANYFEFGSIFMFLLSFFGRIRGGLRWWTLGLFVLTSLQHVTIQNFSGSLRALHAIDALLLFGISIHLTKRSWRWLLLRSEVH</sequence>
<reference evidence="2 3" key="1">
    <citation type="submission" date="2019-03" db="EMBL/GenBank/DDBJ databases">
        <title>This is whole genome sequence of Paenibacillus sp MS74 strain.</title>
        <authorList>
            <person name="Trinh H.N."/>
        </authorList>
    </citation>
    <scope>NUCLEOTIDE SEQUENCE [LARGE SCALE GENOMIC DNA]</scope>
    <source>
        <strain evidence="2 3">MS74</strain>
    </source>
</reference>
<dbReference type="EMBL" id="SMRT01000019">
    <property type="protein sequence ID" value="TDF92762.1"/>
    <property type="molecule type" value="Genomic_DNA"/>
</dbReference>
<dbReference type="Proteomes" id="UP000295636">
    <property type="component" value="Unassembled WGS sequence"/>
</dbReference>
<dbReference type="InterPro" id="IPR046192">
    <property type="entry name" value="DUF6220"/>
</dbReference>
<proteinExistence type="predicted"/>
<dbReference type="RefSeq" id="WP_133234829.1">
    <property type="nucleotide sequence ID" value="NZ_SMRT01000019.1"/>
</dbReference>
<name>A0A4R5KD12_9BACL</name>
<accession>A0A4R5KD12</accession>
<keyword evidence="1" id="KW-1133">Transmembrane helix</keyword>
<feature type="transmembrane region" description="Helical" evidence="1">
    <location>
        <begin position="39"/>
        <end position="64"/>
    </location>
</feature>
<feature type="transmembrane region" description="Helical" evidence="1">
    <location>
        <begin position="76"/>
        <end position="93"/>
    </location>
</feature>
<dbReference type="Pfam" id="PF19728">
    <property type="entry name" value="DUF6220"/>
    <property type="match status" value="1"/>
</dbReference>
<comment type="caution">
    <text evidence="2">The sequence shown here is derived from an EMBL/GenBank/DDBJ whole genome shotgun (WGS) entry which is preliminary data.</text>
</comment>
<keyword evidence="1" id="KW-0472">Membrane</keyword>
<evidence type="ECO:0000313" key="3">
    <source>
        <dbReference type="Proteomes" id="UP000295636"/>
    </source>
</evidence>
<gene>
    <name evidence="2" type="ORF">E1757_29010</name>
</gene>
<dbReference type="OrthoDB" id="165966at2"/>
<organism evidence="2 3">
    <name type="scientific">Paenibacillus piri</name>
    <dbReference type="NCBI Taxonomy" id="2547395"/>
    <lineage>
        <taxon>Bacteria</taxon>
        <taxon>Bacillati</taxon>
        <taxon>Bacillota</taxon>
        <taxon>Bacilli</taxon>
        <taxon>Bacillales</taxon>
        <taxon>Paenibacillaceae</taxon>
        <taxon>Paenibacillus</taxon>
    </lineage>
</organism>
<keyword evidence="3" id="KW-1185">Reference proteome</keyword>
<evidence type="ECO:0000256" key="1">
    <source>
        <dbReference type="SAM" id="Phobius"/>
    </source>
</evidence>
<dbReference type="AlphaFoldDB" id="A0A4R5KD12"/>
<evidence type="ECO:0000313" key="2">
    <source>
        <dbReference type="EMBL" id="TDF92762.1"/>
    </source>
</evidence>